<reference evidence="9 10" key="1">
    <citation type="journal article" date="2005" name="Nature">
        <title>The map-based sequence of the rice genome.</title>
        <authorList>
            <consortium name="International rice genome sequencing project (IRGSP)"/>
            <person name="Matsumoto T."/>
            <person name="Wu J."/>
            <person name="Kanamori H."/>
            <person name="Katayose Y."/>
            <person name="Fujisawa M."/>
            <person name="Namiki N."/>
            <person name="Mizuno H."/>
            <person name="Yamamoto K."/>
            <person name="Antonio B.A."/>
            <person name="Baba T."/>
            <person name="Sakata K."/>
            <person name="Nagamura Y."/>
            <person name="Aoki H."/>
            <person name="Arikawa K."/>
            <person name="Arita K."/>
            <person name="Bito T."/>
            <person name="Chiden Y."/>
            <person name="Fujitsuka N."/>
            <person name="Fukunaka R."/>
            <person name="Hamada M."/>
            <person name="Harada C."/>
            <person name="Hayashi A."/>
            <person name="Hijishita S."/>
            <person name="Honda M."/>
            <person name="Hosokawa S."/>
            <person name="Ichikawa Y."/>
            <person name="Idonuma A."/>
            <person name="Iijima M."/>
            <person name="Ikeda M."/>
            <person name="Ikeno M."/>
            <person name="Ito K."/>
            <person name="Ito S."/>
            <person name="Ito T."/>
            <person name="Ito Y."/>
            <person name="Ito Y."/>
            <person name="Iwabuchi A."/>
            <person name="Kamiya K."/>
            <person name="Karasawa W."/>
            <person name="Kurita K."/>
            <person name="Katagiri S."/>
            <person name="Kikuta A."/>
            <person name="Kobayashi H."/>
            <person name="Kobayashi N."/>
            <person name="Machita K."/>
            <person name="Maehara T."/>
            <person name="Masukawa M."/>
            <person name="Mizubayashi T."/>
            <person name="Mukai Y."/>
            <person name="Nagasaki H."/>
            <person name="Nagata Y."/>
            <person name="Naito S."/>
            <person name="Nakashima M."/>
            <person name="Nakama Y."/>
            <person name="Nakamichi Y."/>
            <person name="Nakamura M."/>
            <person name="Meguro A."/>
            <person name="Negishi M."/>
            <person name="Ohta I."/>
            <person name="Ohta T."/>
            <person name="Okamoto M."/>
            <person name="Ono N."/>
            <person name="Saji S."/>
            <person name="Sakaguchi M."/>
            <person name="Sakai K."/>
            <person name="Shibata M."/>
            <person name="Shimokawa T."/>
            <person name="Song J."/>
            <person name="Takazaki Y."/>
            <person name="Terasawa K."/>
            <person name="Tsugane M."/>
            <person name="Tsuji K."/>
            <person name="Ueda S."/>
            <person name="Waki K."/>
            <person name="Yamagata H."/>
            <person name="Yamamoto M."/>
            <person name="Yamamoto S."/>
            <person name="Yamane H."/>
            <person name="Yoshiki S."/>
            <person name="Yoshihara R."/>
            <person name="Yukawa K."/>
            <person name="Zhong H."/>
            <person name="Yano M."/>
            <person name="Yuan Q."/>
            <person name="Ouyang S."/>
            <person name="Liu J."/>
            <person name="Jones K.M."/>
            <person name="Gansberger K."/>
            <person name="Moffat K."/>
            <person name="Hill J."/>
            <person name="Bera J."/>
            <person name="Fadrosh D."/>
            <person name="Jin S."/>
            <person name="Johri S."/>
            <person name="Kim M."/>
            <person name="Overton L."/>
            <person name="Reardon M."/>
            <person name="Tsitrin T."/>
            <person name="Vuong H."/>
            <person name="Weaver B."/>
            <person name="Ciecko A."/>
            <person name="Tallon L."/>
            <person name="Jackson J."/>
            <person name="Pai G."/>
            <person name="Aken S.V."/>
            <person name="Utterback T."/>
            <person name="Reidmuller S."/>
            <person name="Feldblyum T."/>
            <person name="Hsiao J."/>
            <person name="Zismann V."/>
            <person name="Iobst S."/>
            <person name="de Vazeille A.R."/>
            <person name="Buell C.R."/>
            <person name="Ying K."/>
            <person name="Li Y."/>
            <person name="Lu T."/>
            <person name="Huang Y."/>
            <person name="Zhao Q."/>
            <person name="Feng Q."/>
            <person name="Zhang L."/>
            <person name="Zhu J."/>
            <person name="Weng Q."/>
            <person name="Mu J."/>
            <person name="Lu Y."/>
            <person name="Fan D."/>
            <person name="Liu Y."/>
            <person name="Guan J."/>
            <person name="Zhang Y."/>
            <person name="Yu S."/>
            <person name="Liu X."/>
            <person name="Zhang Y."/>
            <person name="Hong G."/>
            <person name="Han B."/>
            <person name="Choisne N."/>
            <person name="Demange N."/>
            <person name="Orjeda G."/>
            <person name="Samain S."/>
            <person name="Cattolico L."/>
            <person name="Pelletier E."/>
            <person name="Couloux A."/>
            <person name="Segurens B."/>
            <person name="Wincker P."/>
            <person name="D'Hont A."/>
            <person name="Scarpelli C."/>
            <person name="Weissenbach J."/>
            <person name="Salanoubat M."/>
            <person name="Quetier F."/>
            <person name="Yu Y."/>
            <person name="Kim H.R."/>
            <person name="Rambo T."/>
            <person name="Currie J."/>
            <person name="Collura K."/>
            <person name="Luo M."/>
            <person name="Yang T."/>
            <person name="Ammiraju J.S.S."/>
            <person name="Engler F."/>
            <person name="Soderlund C."/>
            <person name="Wing R.A."/>
            <person name="Palmer L.E."/>
            <person name="de la Bastide M."/>
            <person name="Spiegel L."/>
            <person name="Nascimento L."/>
            <person name="Zutavern T."/>
            <person name="O'Shaughnessy A."/>
            <person name="Dike S."/>
            <person name="Dedhia N."/>
            <person name="Preston R."/>
            <person name="Balija V."/>
            <person name="McCombie W.R."/>
            <person name="Chow T."/>
            <person name="Chen H."/>
            <person name="Chung M."/>
            <person name="Chen C."/>
            <person name="Shaw J."/>
            <person name="Wu H."/>
            <person name="Hsiao K."/>
            <person name="Chao Y."/>
            <person name="Chu M."/>
            <person name="Cheng C."/>
            <person name="Hour A."/>
            <person name="Lee P."/>
            <person name="Lin S."/>
            <person name="Lin Y."/>
            <person name="Liou J."/>
            <person name="Liu S."/>
            <person name="Hsing Y."/>
            <person name="Raghuvanshi S."/>
            <person name="Mohanty A."/>
            <person name="Bharti A.K."/>
            <person name="Gaur A."/>
            <person name="Gupta V."/>
            <person name="Kumar D."/>
            <person name="Ravi V."/>
            <person name="Vij S."/>
            <person name="Kapur A."/>
            <person name="Khurana P."/>
            <person name="Khurana P."/>
            <person name="Khurana J.P."/>
            <person name="Tyagi A.K."/>
            <person name="Gaikwad K."/>
            <person name="Singh A."/>
            <person name="Dalal V."/>
            <person name="Srivastava S."/>
            <person name="Dixit A."/>
            <person name="Pal A.K."/>
            <person name="Ghazi I.A."/>
            <person name="Yadav M."/>
            <person name="Pandit A."/>
            <person name="Bhargava A."/>
            <person name="Sureshbabu K."/>
            <person name="Batra K."/>
            <person name="Sharma T.R."/>
            <person name="Mohapatra T."/>
            <person name="Singh N.K."/>
            <person name="Messing J."/>
            <person name="Nelson A.B."/>
            <person name="Fuks G."/>
            <person name="Kavchok S."/>
            <person name="Keizer G."/>
            <person name="Linton E."/>
            <person name="Llaca V."/>
            <person name="Song R."/>
            <person name="Tanyolac B."/>
            <person name="Young S."/>
            <person name="Ho-Il K."/>
            <person name="Hahn J.H."/>
            <person name="Sangsakoo G."/>
            <person name="Vanavichit A."/>
            <person name="de Mattos Luiz.A.T."/>
            <person name="Zimmer P.D."/>
            <person name="Malone G."/>
            <person name="Dellagostin O."/>
            <person name="de Oliveira A.C."/>
            <person name="Bevan M."/>
            <person name="Bancroft I."/>
            <person name="Minx P."/>
            <person name="Cordum H."/>
            <person name="Wilson R."/>
            <person name="Cheng Z."/>
            <person name="Jin W."/>
            <person name="Jiang J."/>
            <person name="Leong S.A."/>
            <person name="Iwama H."/>
            <person name="Gojobori T."/>
            <person name="Itoh T."/>
            <person name="Niimura Y."/>
            <person name="Fujii Y."/>
            <person name="Habara T."/>
            <person name="Sakai H."/>
            <person name="Sato Y."/>
            <person name="Wilson G."/>
            <person name="Kumar K."/>
            <person name="McCouch S."/>
            <person name="Juretic N."/>
            <person name="Hoen D."/>
            <person name="Wright S."/>
            <person name="Bruskiewich R."/>
            <person name="Bureau T."/>
            <person name="Miyao A."/>
            <person name="Hirochika H."/>
            <person name="Nishikawa T."/>
            <person name="Kadowaki K."/>
            <person name="Sugiura M."/>
            <person name="Burr B."/>
            <person name="Sasaki T."/>
        </authorList>
    </citation>
    <scope>NUCLEOTIDE SEQUENCE [LARGE SCALE GENOMIC DNA]</scope>
    <source>
        <strain evidence="10">cv. Nipponbare</strain>
    </source>
</reference>
<sequence>MMNSRFLNQCHHNCRIQEHAVRSHSWMILLPPSSSSSSSSNPAESTDPSDGLRRNQLEADEGTNEAAHTTKYLEDLVPKIGMKFSSEQEAYDFYNAYALKKGFSIRRSSYHYIGNTKIIKNMTFCCSRQGSRGIDKRAEASGYGDSFSKPETRCKCQACMKISLIDGFYSIYHFVPEHNHNLATRSQAHQLRSQRKINEAQVASIEVAKSIGISTKAAIDLMAKQACGFENLGFTRVDIKNKLYSKRSLQTKQGDTGGVLEYMEKKASEDNCIYDQEEEEEFLRAWGQLLEKYKLQQNTWLQRIFKKREQWALVYGRNTFSADMSTTQRNESLNNELKGYISVKYDMLTFFEHFDRLVGDKRYEEVKCDFRATQSTPKLKAELRILRYVAEVYTPAVYKIFEEEVMQTLNCDIFYCGEVDVEKVYKIKANGKHLEHVVRYSPLESNVKCSCKKFEFAGILCSHALKILDVNNIKSVPQQYILKRWTIDAKVLHISGNSNMHDDPRIKISDRYSSLCRMFVRIASTAAKSEETYSMSTNCAEKLAEDIEKFLRIRSDPDLDKSPSPQVGKENQMPKKPRGIKLKEKGIHGSARRVGGLEKASSQRKRKKKDDDVPDHVLEPQPEMQSQPPATVMGHLEVPSNQTFLHVSQYYAALEASEKQRQQHWDWDLTEQNQVTRAGLDPQVGVILDDVSIDHIMDLLDPSSCTLMQLDID</sequence>
<reference evidence="10" key="2">
    <citation type="journal article" date="2008" name="Nucleic Acids Res.">
        <title>The rice annotation project database (RAP-DB): 2008 update.</title>
        <authorList>
            <consortium name="The rice annotation project (RAP)"/>
        </authorList>
    </citation>
    <scope>GENOME REANNOTATION</scope>
    <source>
        <strain evidence="10">cv. Nipponbare</strain>
    </source>
</reference>
<evidence type="ECO:0000313" key="10">
    <source>
        <dbReference type="Proteomes" id="UP000000763"/>
    </source>
</evidence>
<dbReference type="PROSITE" id="PS50966">
    <property type="entry name" value="ZF_SWIM"/>
    <property type="match status" value="1"/>
</dbReference>
<evidence type="ECO:0000313" key="9">
    <source>
        <dbReference type="EMBL" id="BAH93193.1"/>
    </source>
</evidence>
<keyword evidence="3 5" id="KW-0863">Zinc-finger</keyword>
<feature type="compositionally biased region" description="Basic and acidic residues" evidence="7">
    <location>
        <begin position="609"/>
        <end position="618"/>
    </location>
</feature>
<evidence type="ECO:0000256" key="2">
    <source>
        <dbReference type="ARBA" id="ARBA00022723"/>
    </source>
</evidence>
<evidence type="ECO:0000256" key="5">
    <source>
        <dbReference type="PROSITE-ProRule" id="PRU00325"/>
    </source>
</evidence>
<dbReference type="SMART" id="SM00575">
    <property type="entry name" value="ZnF_PMZ"/>
    <property type="match status" value="1"/>
</dbReference>
<dbReference type="GO" id="GO:0005634">
    <property type="term" value="C:nucleus"/>
    <property type="evidence" value="ECO:0007669"/>
    <property type="project" value="UniProtKB-SubCell"/>
</dbReference>
<gene>
    <name evidence="9" type="ordered locus">Os05g0475600</name>
</gene>
<feature type="region of interest" description="Disordered" evidence="7">
    <location>
        <begin position="32"/>
        <end position="54"/>
    </location>
</feature>
<dbReference type="Pfam" id="PF04434">
    <property type="entry name" value="SWIM"/>
    <property type="match status" value="1"/>
</dbReference>
<evidence type="ECO:0000256" key="6">
    <source>
        <dbReference type="RuleBase" id="RU367018"/>
    </source>
</evidence>
<evidence type="ECO:0000259" key="8">
    <source>
        <dbReference type="PROSITE" id="PS50966"/>
    </source>
</evidence>
<protein>
    <recommendedName>
        <fullName evidence="6">Protein FAR1-RELATED SEQUENCE</fullName>
    </recommendedName>
</protein>
<keyword evidence="6" id="KW-0539">Nucleus</keyword>
<dbReference type="GO" id="GO:0006355">
    <property type="term" value="P:regulation of DNA-templated transcription"/>
    <property type="evidence" value="ECO:0007669"/>
    <property type="project" value="UniProtKB-UniRule"/>
</dbReference>
<proteinExistence type="inferred from homology"/>
<dbReference type="GO" id="GO:0008270">
    <property type="term" value="F:zinc ion binding"/>
    <property type="evidence" value="ECO:0007669"/>
    <property type="project" value="UniProtKB-UniRule"/>
</dbReference>
<dbReference type="EMBL" id="AP008211">
    <property type="protein sequence ID" value="BAH93193.1"/>
    <property type="molecule type" value="Genomic_DNA"/>
</dbReference>
<dbReference type="PANTHER" id="PTHR31669">
    <property type="entry name" value="PROTEIN FAR1-RELATED SEQUENCE 10-RELATED"/>
    <property type="match status" value="1"/>
</dbReference>
<evidence type="ECO:0000256" key="3">
    <source>
        <dbReference type="ARBA" id="ARBA00022771"/>
    </source>
</evidence>
<dbReference type="InterPro" id="IPR004330">
    <property type="entry name" value="FAR1_DNA_bnd_dom"/>
</dbReference>
<dbReference type="Pfam" id="PF03101">
    <property type="entry name" value="FAR1"/>
    <property type="match status" value="1"/>
</dbReference>
<evidence type="ECO:0000256" key="7">
    <source>
        <dbReference type="SAM" id="MobiDB-lite"/>
    </source>
</evidence>
<evidence type="ECO:0000256" key="1">
    <source>
        <dbReference type="ARBA" id="ARBA00005889"/>
    </source>
</evidence>
<accession>C7J2F7</accession>
<dbReference type="InterPro" id="IPR007527">
    <property type="entry name" value="Znf_SWIM"/>
</dbReference>
<dbReference type="KEGG" id="dosa:Os05g0475600"/>
<feature type="domain" description="SWIM-type" evidence="8">
    <location>
        <begin position="425"/>
        <end position="472"/>
    </location>
</feature>
<organism evidence="9 10">
    <name type="scientific">Oryza sativa subsp. japonica</name>
    <name type="common">Rice</name>
    <dbReference type="NCBI Taxonomy" id="39947"/>
    <lineage>
        <taxon>Eukaryota</taxon>
        <taxon>Viridiplantae</taxon>
        <taxon>Streptophyta</taxon>
        <taxon>Embryophyta</taxon>
        <taxon>Tracheophyta</taxon>
        <taxon>Spermatophyta</taxon>
        <taxon>Magnoliopsida</taxon>
        <taxon>Liliopsida</taxon>
        <taxon>Poales</taxon>
        <taxon>Poaceae</taxon>
        <taxon>BOP clade</taxon>
        <taxon>Oryzoideae</taxon>
        <taxon>Oryzeae</taxon>
        <taxon>Oryzinae</taxon>
        <taxon>Oryza</taxon>
        <taxon>Oryza sativa</taxon>
    </lineage>
</organism>
<dbReference type="InterPro" id="IPR031052">
    <property type="entry name" value="FHY3/FAR1"/>
</dbReference>
<dbReference type="PANTHER" id="PTHR31669:SF299">
    <property type="entry name" value="PROTEIN FAR1-RELATED SEQUENCE"/>
    <property type="match status" value="1"/>
</dbReference>
<dbReference type="AlphaFoldDB" id="C7J2F7"/>
<feature type="region of interest" description="Disordered" evidence="7">
    <location>
        <begin position="554"/>
        <end position="629"/>
    </location>
</feature>
<keyword evidence="4 6" id="KW-0862">Zinc</keyword>
<keyword evidence="2 6" id="KW-0479">Metal-binding</keyword>
<comment type="subcellular location">
    <subcellularLocation>
        <location evidence="6">Nucleus</location>
    </subcellularLocation>
</comment>
<comment type="similarity">
    <text evidence="1 6">Belongs to the FHY3/FAR1 family.</text>
</comment>
<name>C7J2F7_ORYSJ</name>
<dbReference type="InterPro" id="IPR006564">
    <property type="entry name" value="Znf_PMZ"/>
</dbReference>
<dbReference type="Proteomes" id="UP000000763">
    <property type="component" value="Chromosome 5"/>
</dbReference>
<evidence type="ECO:0000256" key="4">
    <source>
        <dbReference type="ARBA" id="ARBA00022833"/>
    </source>
</evidence>
<comment type="function">
    <text evidence="6">Putative transcription activator involved in regulating light control of development.</text>
</comment>